<evidence type="ECO:0000256" key="4">
    <source>
        <dbReference type="ARBA" id="ARBA00022723"/>
    </source>
</evidence>
<dbReference type="PROSITE" id="PS50926">
    <property type="entry name" value="TRAM"/>
    <property type="match status" value="1"/>
</dbReference>
<dbReference type="InterPro" id="IPR006638">
    <property type="entry name" value="Elp3/MiaA/NifB-like_rSAM"/>
</dbReference>
<comment type="cofactor">
    <cofactor evidence="1">
        <name>[4Fe-4S] cluster</name>
        <dbReference type="ChEBI" id="CHEBI:49883"/>
    </cofactor>
</comment>
<keyword evidence="6" id="KW-0411">Iron-sulfur</keyword>
<dbReference type="PANTHER" id="PTHR43409:SF17">
    <property type="entry name" value="METHYLTHIOTRANSFERASE MJ0865-RELATED"/>
    <property type="match status" value="1"/>
</dbReference>
<evidence type="ECO:0000259" key="7">
    <source>
        <dbReference type="PROSITE" id="PS50926"/>
    </source>
</evidence>
<dbReference type="AlphaFoldDB" id="A0A7C4BD34"/>
<protein>
    <submittedName>
        <fullName evidence="9">B12-binding domain-containing radical SAM protein</fullName>
    </submittedName>
</protein>
<dbReference type="GO" id="GO:0051539">
    <property type="term" value="F:4 iron, 4 sulfur cluster binding"/>
    <property type="evidence" value="ECO:0007669"/>
    <property type="project" value="UniProtKB-KW"/>
</dbReference>
<reference evidence="9" key="1">
    <citation type="journal article" date="2020" name="mSystems">
        <title>Genome- and Community-Level Interaction Insights into Carbon Utilization and Element Cycling Functions of Hydrothermarchaeota in Hydrothermal Sediment.</title>
        <authorList>
            <person name="Zhou Z."/>
            <person name="Liu Y."/>
            <person name="Xu W."/>
            <person name="Pan J."/>
            <person name="Luo Z.H."/>
            <person name="Li M."/>
        </authorList>
    </citation>
    <scope>NUCLEOTIDE SEQUENCE [LARGE SCALE GENOMIC DNA]</scope>
    <source>
        <strain evidence="9">SpSt-732</strain>
    </source>
</reference>
<dbReference type="GO" id="GO:0046872">
    <property type="term" value="F:metal ion binding"/>
    <property type="evidence" value="ECO:0007669"/>
    <property type="project" value="UniProtKB-KW"/>
</dbReference>
<dbReference type="Gene3D" id="3.80.30.20">
    <property type="entry name" value="tm_1862 like domain"/>
    <property type="match status" value="1"/>
</dbReference>
<dbReference type="SMART" id="SM00729">
    <property type="entry name" value="Elp3"/>
    <property type="match status" value="1"/>
</dbReference>
<dbReference type="EMBL" id="DTFF01000080">
    <property type="protein sequence ID" value="HGI88473.1"/>
    <property type="molecule type" value="Genomic_DNA"/>
</dbReference>
<dbReference type="SUPFAM" id="SSF102114">
    <property type="entry name" value="Radical SAM enzymes"/>
    <property type="match status" value="1"/>
</dbReference>
<dbReference type="Gene3D" id="3.40.50.280">
    <property type="entry name" value="Cobalamin-binding domain"/>
    <property type="match status" value="1"/>
</dbReference>
<dbReference type="GO" id="GO:0003824">
    <property type="term" value="F:catalytic activity"/>
    <property type="evidence" value="ECO:0007669"/>
    <property type="project" value="InterPro"/>
</dbReference>
<feature type="domain" description="TRAM" evidence="7">
    <location>
        <begin position="469"/>
        <end position="534"/>
    </location>
</feature>
<dbReference type="InterPro" id="IPR051198">
    <property type="entry name" value="BchE-like"/>
</dbReference>
<evidence type="ECO:0000256" key="1">
    <source>
        <dbReference type="ARBA" id="ARBA00001966"/>
    </source>
</evidence>
<keyword evidence="2" id="KW-0004">4Fe-4S</keyword>
<gene>
    <name evidence="9" type="ORF">ENV14_08850</name>
</gene>
<comment type="caution">
    <text evidence="9">The sequence shown here is derived from an EMBL/GenBank/DDBJ whole genome shotgun (WGS) entry which is preliminary data.</text>
</comment>
<feature type="domain" description="Radical SAM core" evidence="8">
    <location>
        <begin position="208"/>
        <end position="468"/>
    </location>
</feature>
<proteinExistence type="predicted"/>
<dbReference type="PROSITE" id="PS51918">
    <property type="entry name" value="RADICAL_SAM"/>
    <property type="match status" value="1"/>
</dbReference>
<evidence type="ECO:0000256" key="3">
    <source>
        <dbReference type="ARBA" id="ARBA00022691"/>
    </source>
</evidence>
<evidence type="ECO:0000313" key="9">
    <source>
        <dbReference type="EMBL" id="HGI88473.1"/>
    </source>
</evidence>
<dbReference type="Pfam" id="PF04055">
    <property type="entry name" value="Radical_SAM"/>
    <property type="match status" value="1"/>
</dbReference>
<accession>A0A7C4BD34</accession>
<sequence length="540" mass="60166">MEKVLVVDANAREKGKRFSTLDVIGVGPRLVTALFRSYNVSAKLYSYESVICNPKIMEDYDVLAISFMISDIHAVKKLINLWNKVNKGLVILGGGGTLSQTALKSLHFAMAFKGEVEVTLQSIFSKYTNLREVYEVFSREKSVVRGLVIRTRDGKILDGGLGIWTPKERLSVIPAVEDLKTYPFYWASRIYVEVVRGCSNFKRAKQTSNGKVCINCSLCYNGPLNLRLQCPVGILPGCGYCSVPTVHGPARSRNLYTILEEIERLTKIGASRIVLSAPDFLDFGREELVDGPLTDPCSPPPNIDAIEELLSKLMKIRAVATGKTVIMVENAKPCLINDDVAELLGRYLKDTPIYIGLESCSNNLLEKIGRASTCISAINAIKKLKSHGLRPYIYLMHGLPVESEDDIRKTIECIDVLERIGVERIVLYRFRPIPCSSFENFAKPIAAISDAARRELRSTVIEFNKRQKKRVQGIIVKAIVAQKHPTRKGYLIAYPQKHGPVILIKGSEGLIGHRVAVKIQKAISDRLVLGSVVHIHERYV</sequence>
<evidence type="ECO:0000256" key="2">
    <source>
        <dbReference type="ARBA" id="ARBA00022485"/>
    </source>
</evidence>
<dbReference type="InterPro" id="IPR058240">
    <property type="entry name" value="rSAM_sf"/>
</dbReference>
<dbReference type="SFLD" id="SFLDS00029">
    <property type="entry name" value="Radical_SAM"/>
    <property type="match status" value="1"/>
</dbReference>
<dbReference type="InterPro" id="IPR023404">
    <property type="entry name" value="rSAM_horseshoe"/>
</dbReference>
<keyword evidence="3" id="KW-0949">S-adenosyl-L-methionine</keyword>
<keyword evidence="4" id="KW-0479">Metal-binding</keyword>
<dbReference type="PANTHER" id="PTHR43409">
    <property type="entry name" value="ANAEROBIC MAGNESIUM-PROTOPORPHYRIN IX MONOMETHYL ESTER CYCLASE-RELATED"/>
    <property type="match status" value="1"/>
</dbReference>
<organism evidence="9">
    <name type="scientific">Ignisphaera aggregans</name>
    <dbReference type="NCBI Taxonomy" id="334771"/>
    <lineage>
        <taxon>Archaea</taxon>
        <taxon>Thermoproteota</taxon>
        <taxon>Thermoprotei</taxon>
        <taxon>Desulfurococcales</taxon>
        <taxon>Desulfurococcaceae</taxon>
        <taxon>Ignisphaera</taxon>
    </lineage>
</organism>
<dbReference type="InterPro" id="IPR007197">
    <property type="entry name" value="rSAM"/>
</dbReference>
<name>A0A7C4BD34_9CREN</name>
<dbReference type="InterPro" id="IPR002792">
    <property type="entry name" value="TRAM_dom"/>
</dbReference>
<keyword evidence="5" id="KW-0408">Iron</keyword>
<dbReference type="CDD" id="cd01335">
    <property type="entry name" value="Radical_SAM"/>
    <property type="match status" value="1"/>
</dbReference>
<evidence type="ECO:0000256" key="6">
    <source>
        <dbReference type="ARBA" id="ARBA00023014"/>
    </source>
</evidence>
<evidence type="ECO:0000256" key="5">
    <source>
        <dbReference type="ARBA" id="ARBA00023004"/>
    </source>
</evidence>
<evidence type="ECO:0000259" key="8">
    <source>
        <dbReference type="PROSITE" id="PS51918"/>
    </source>
</evidence>